<proteinExistence type="predicted"/>
<dbReference type="RefSeq" id="WP_091658340.1">
    <property type="nucleotide sequence ID" value="NZ_FONT01000002.1"/>
</dbReference>
<keyword evidence="1" id="KW-0285">Flavoprotein</keyword>
<organism evidence="5 6">
    <name type="scientific">Alteribacillus iranensis</name>
    <dbReference type="NCBI Taxonomy" id="930128"/>
    <lineage>
        <taxon>Bacteria</taxon>
        <taxon>Bacillati</taxon>
        <taxon>Bacillota</taxon>
        <taxon>Bacilli</taxon>
        <taxon>Bacillales</taxon>
        <taxon>Bacillaceae</taxon>
        <taxon>Alteribacillus</taxon>
    </lineage>
</organism>
<dbReference type="EMBL" id="FONT01000002">
    <property type="protein sequence ID" value="SFE52770.1"/>
    <property type="molecule type" value="Genomic_DNA"/>
</dbReference>
<dbReference type="InterPro" id="IPR002346">
    <property type="entry name" value="Mopterin_DH_FAD-bd"/>
</dbReference>
<dbReference type="InterPro" id="IPR036683">
    <property type="entry name" value="CO_DH_flav_C_dom_sf"/>
</dbReference>
<dbReference type="OrthoDB" id="9774454at2"/>
<evidence type="ECO:0000256" key="1">
    <source>
        <dbReference type="ARBA" id="ARBA00022630"/>
    </source>
</evidence>
<evidence type="ECO:0000256" key="3">
    <source>
        <dbReference type="ARBA" id="ARBA00023002"/>
    </source>
</evidence>
<keyword evidence="2" id="KW-0274">FAD</keyword>
<dbReference type="InterPro" id="IPR051312">
    <property type="entry name" value="Diverse_Substr_Oxidored"/>
</dbReference>
<keyword evidence="3" id="KW-0560">Oxidoreductase</keyword>
<dbReference type="InterPro" id="IPR016167">
    <property type="entry name" value="FAD-bd_PCMH_sub1"/>
</dbReference>
<evidence type="ECO:0000313" key="6">
    <source>
        <dbReference type="Proteomes" id="UP000199516"/>
    </source>
</evidence>
<dbReference type="GO" id="GO:0071949">
    <property type="term" value="F:FAD binding"/>
    <property type="evidence" value="ECO:0007669"/>
    <property type="project" value="InterPro"/>
</dbReference>
<dbReference type="InterPro" id="IPR036318">
    <property type="entry name" value="FAD-bd_PCMH-like_sf"/>
</dbReference>
<dbReference type="Gene3D" id="3.30.465.10">
    <property type="match status" value="1"/>
</dbReference>
<dbReference type="AlphaFoldDB" id="A0A1I2BCB0"/>
<dbReference type="InterPro" id="IPR016169">
    <property type="entry name" value="FAD-bd_PCMH_sub2"/>
</dbReference>
<dbReference type="InterPro" id="IPR005107">
    <property type="entry name" value="CO_DH_flav_C"/>
</dbReference>
<gene>
    <name evidence="5" type="ORF">SAMN05192532_102167</name>
</gene>
<dbReference type="STRING" id="930128.SAMN05192532_102167"/>
<reference evidence="5 6" key="1">
    <citation type="submission" date="2016-10" db="EMBL/GenBank/DDBJ databases">
        <authorList>
            <person name="de Groot N.N."/>
        </authorList>
    </citation>
    <scope>NUCLEOTIDE SEQUENCE [LARGE SCALE GENOMIC DNA]</scope>
    <source>
        <strain evidence="5 6">DSM 23995</strain>
    </source>
</reference>
<dbReference type="Pfam" id="PF00941">
    <property type="entry name" value="FAD_binding_5"/>
    <property type="match status" value="1"/>
</dbReference>
<dbReference type="InterPro" id="IPR016166">
    <property type="entry name" value="FAD-bd_PCMH"/>
</dbReference>
<dbReference type="SMART" id="SM01092">
    <property type="entry name" value="CO_deh_flav_C"/>
    <property type="match status" value="1"/>
</dbReference>
<dbReference type="PANTHER" id="PTHR42659:SF2">
    <property type="entry name" value="XANTHINE DEHYDROGENASE SUBUNIT C-RELATED"/>
    <property type="match status" value="1"/>
</dbReference>
<dbReference type="SUPFAM" id="SSF55447">
    <property type="entry name" value="CO dehydrogenase flavoprotein C-terminal domain-like"/>
    <property type="match status" value="1"/>
</dbReference>
<dbReference type="Gene3D" id="3.30.43.10">
    <property type="entry name" value="Uridine Diphospho-n-acetylenolpyruvylglucosamine Reductase, domain 2"/>
    <property type="match status" value="1"/>
</dbReference>
<dbReference type="SUPFAM" id="SSF56176">
    <property type="entry name" value="FAD-binding/transporter-associated domain-like"/>
    <property type="match status" value="1"/>
</dbReference>
<protein>
    <submittedName>
        <fullName evidence="5">Carbon-monoxide dehydrogenase medium subunit</fullName>
    </submittedName>
</protein>
<feature type="domain" description="FAD-binding PCMH-type" evidence="4">
    <location>
        <begin position="1"/>
        <end position="177"/>
    </location>
</feature>
<dbReference type="GO" id="GO:0016491">
    <property type="term" value="F:oxidoreductase activity"/>
    <property type="evidence" value="ECO:0007669"/>
    <property type="project" value="UniProtKB-KW"/>
</dbReference>
<sequence length="285" mass="30540">MIPVTFDYVRAESVNEAIQQLKDSDGEGKVLAGGHSLLPLMKMRLTEPQVLIDITGIDALKEVRKEGDRLIVGALNTHREVSIHPDIKEHIPLVAETARQIGDIQIRNKGTMGGNIVHADSAADLPAAAFVLDAEVLITNEFGEQAMGIDSFILGPLITMMPEDSIVTGVSFQIPPTHTKSTYLKYFHPASGYPVVGVAAVAGTDSNGNIDFVRVGITGAGDVAFRATSVEEELLGKAPSEAVIKEASKLAADDGEMGSDLFASPEYRENLCKVYTERALKSILL</sequence>
<dbReference type="Proteomes" id="UP000199516">
    <property type="component" value="Unassembled WGS sequence"/>
</dbReference>
<dbReference type="Pfam" id="PF03450">
    <property type="entry name" value="CO_deh_flav_C"/>
    <property type="match status" value="1"/>
</dbReference>
<evidence type="ECO:0000259" key="4">
    <source>
        <dbReference type="PROSITE" id="PS51387"/>
    </source>
</evidence>
<keyword evidence="6" id="KW-1185">Reference proteome</keyword>
<name>A0A1I2BCB0_9BACI</name>
<dbReference type="PROSITE" id="PS51387">
    <property type="entry name" value="FAD_PCMH"/>
    <property type="match status" value="1"/>
</dbReference>
<dbReference type="Gene3D" id="3.30.390.50">
    <property type="entry name" value="CO dehydrogenase flavoprotein, C-terminal domain"/>
    <property type="match status" value="1"/>
</dbReference>
<accession>A0A1I2BCB0</accession>
<evidence type="ECO:0000256" key="2">
    <source>
        <dbReference type="ARBA" id="ARBA00022827"/>
    </source>
</evidence>
<dbReference type="PANTHER" id="PTHR42659">
    <property type="entry name" value="XANTHINE DEHYDROGENASE SUBUNIT C-RELATED"/>
    <property type="match status" value="1"/>
</dbReference>
<evidence type="ECO:0000313" key="5">
    <source>
        <dbReference type="EMBL" id="SFE52770.1"/>
    </source>
</evidence>